<dbReference type="SUPFAM" id="SSF54768">
    <property type="entry name" value="dsRNA-binding domain-like"/>
    <property type="match status" value="1"/>
</dbReference>
<feature type="region of interest" description="Disordered" evidence="1">
    <location>
        <begin position="580"/>
        <end position="602"/>
    </location>
</feature>
<feature type="region of interest" description="Disordered" evidence="1">
    <location>
        <begin position="961"/>
        <end position="1019"/>
    </location>
</feature>
<feature type="compositionally biased region" description="Pro residues" evidence="1">
    <location>
        <begin position="783"/>
        <end position="798"/>
    </location>
</feature>
<accession>A0A0L0SZV1</accession>
<feature type="region of interest" description="Disordered" evidence="1">
    <location>
        <begin position="766"/>
        <end position="811"/>
    </location>
</feature>
<feature type="compositionally biased region" description="Low complexity" evidence="1">
    <location>
        <begin position="638"/>
        <end position="652"/>
    </location>
</feature>
<dbReference type="OrthoDB" id="5590454at2759"/>
<dbReference type="EMBL" id="GG745355">
    <property type="protein sequence ID" value="KNE68022.1"/>
    <property type="molecule type" value="Genomic_DNA"/>
</dbReference>
<feature type="region of interest" description="Disordered" evidence="1">
    <location>
        <begin position="625"/>
        <end position="667"/>
    </location>
</feature>
<dbReference type="AlphaFoldDB" id="A0A0L0SZV1"/>
<dbReference type="Proteomes" id="UP000054350">
    <property type="component" value="Unassembled WGS sequence"/>
</dbReference>
<evidence type="ECO:0000313" key="2">
    <source>
        <dbReference type="EMBL" id="KNE68022.1"/>
    </source>
</evidence>
<gene>
    <name evidence="2" type="ORF">AMAG_13195</name>
</gene>
<feature type="compositionally biased region" description="Low complexity" evidence="1">
    <location>
        <begin position="766"/>
        <end position="782"/>
    </location>
</feature>
<feature type="compositionally biased region" description="Low complexity" evidence="1">
    <location>
        <begin position="1003"/>
        <end position="1019"/>
    </location>
</feature>
<feature type="compositionally biased region" description="Polar residues" evidence="1">
    <location>
        <begin position="981"/>
        <end position="1001"/>
    </location>
</feature>
<feature type="compositionally biased region" description="Basic and acidic residues" evidence="1">
    <location>
        <begin position="690"/>
        <end position="699"/>
    </location>
</feature>
<organism evidence="2 3">
    <name type="scientific">Allomyces macrogynus (strain ATCC 38327)</name>
    <name type="common">Allomyces javanicus var. macrogynus</name>
    <dbReference type="NCBI Taxonomy" id="578462"/>
    <lineage>
        <taxon>Eukaryota</taxon>
        <taxon>Fungi</taxon>
        <taxon>Fungi incertae sedis</taxon>
        <taxon>Blastocladiomycota</taxon>
        <taxon>Blastocladiomycetes</taxon>
        <taxon>Blastocladiales</taxon>
        <taxon>Blastocladiaceae</taxon>
        <taxon>Allomyces</taxon>
    </lineage>
</organism>
<dbReference type="PANTHER" id="PTHR48125">
    <property type="entry name" value="LP07818P1"/>
    <property type="match status" value="1"/>
</dbReference>
<feature type="region of interest" description="Disordered" evidence="1">
    <location>
        <begin position="688"/>
        <end position="707"/>
    </location>
</feature>
<dbReference type="CDD" id="cd00048">
    <property type="entry name" value="DSRM_SF"/>
    <property type="match status" value="1"/>
</dbReference>
<sequence length="1092" mass="114452">MIASLLPYSLQNTAAVCSSRCATTTTHAHDDNHAADRPTSMPPCADPLAAFLAAPVPGQRPPRPPPAAAARAALPVSAAAAPAVARQVVFNPVHHDEPTPIAPLPPPPRLVVVLLRAFHQDGTFHLHHAAVPDDVRILVLAPADIALGSTTTIDLGSALDPALVPPDGAAIKAPFPPPESLFTRDSAVRMHTVYLPDDRPLARADLDALLKRYVAHLHNTFPPSTQLALVNLALSPVDADELRKHRAVTEFRGKDDMLTILVDTLPAAHKNQLYSVFAYALRAVAQFVHQFPSQSTTSTGTSTPQLTSRTFTTISHLSSSPIAPGLLLAILVRFRVLCATGYNKRTTEIAYLVDVDHLRQCQALVADPGRLRLANLLPTTVAPHMAVKRVPPRMPRGEIKRGQRAFTVETVPDVLDASKNAISVLTEYYSKKYPHPDGLRATEHPIDPPEPIPQLRAVFPTDPSTRPFAHAYHLPDFDMTFTTPCAYANKKTAKAEAAKLALIGAGLVRLSPQLDKFARLIRDGEVVVLHGKEEKPGRVVGVGASGEAETAWVFPDPPKAAIRAEDREVLVQTAVGTGRSVDSWARPPSEGPPVRGSGASVDSWARSPSVKNASFDAWAAAPTAETVQAPTPPPGENPWAQPAAPQDAWARPSAGRAPTPPLASDTWALPVRSSDAVRVAAPAYDGGEGVLDRGTRDSGARGAWARPEAGVGPSALAAGWTRVDSFSPGDRVMAWASATSVRIDTTSHLAPATASASVIAASAPPAATAPTSAWTSTTVPRTDLPPPPPAAAPVPVPAPVAAYPTPDATGPPPDAANSIGFDLSVNYIGKLTEYCSQHNIAMPVFDKLAATSTASPRFGCRVTYGPDTHRETVASPVAQSKYKLAKQEGAYLACVRMGIVEGVGDMDQHPPRSSPPAADARWPAHLASLPAWPASPITGLTARRASVASWAPSLGPAHLPTRAPIPTSFDDPAPAAPAAAWTSSLSTIPQRSRASIPTSLDDTPAPSTPAAWSSSAPSVSLPPAATALITNLLSSRTDPFAAMTQVAAAAGALAPPRFATQSVAAPRGGGRVTGEVYMLGAWDRGSGVARSA</sequence>
<evidence type="ECO:0000313" key="3">
    <source>
        <dbReference type="Proteomes" id="UP000054350"/>
    </source>
</evidence>
<protein>
    <submittedName>
        <fullName evidence="2">Uncharacterized protein</fullName>
    </submittedName>
</protein>
<feature type="compositionally biased region" description="Low complexity" evidence="1">
    <location>
        <begin position="799"/>
        <end position="808"/>
    </location>
</feature>
<reference evidence="3" key="2">
    <citation type="submission" date="2009-11" db="EMBL/GenBank/DDBJ databases">
        <title>The Genome Sequence of Allomyces macrogynus strain ATCC 38327.</title>
        <authorList>
            <consortium name="The Broad Institute Genome Sequencing Platform"/>
            <person name="Russ C."/>
            <person name="Cuomo C."/>
            <person name="Shea T."/>
            <person name="Young S.K."/>
            <person name="Zeng Q."/>
            <person name="Koehrsen M."/>
            <person name="Haas B."/>
            <person name="Borodovsky M."/>
            <person name="Guigo R."/>
            <person name="Alvarado L."/>
            <person name="Berlin A."/>
            <person name="Borenstein D."/>
            <person name="Chen Z."/>
            <person name="Engels R."/>
            <person name="Freedman E."/>
            <person name="Gellesch M."/>
            <person name="Goldberg J."/>
            <person name="Griggs A."/>
            <person name="Gujja S."/>
            <person name="Heiman D."/>
            <person name="Hepburn T."/>
            <person name="Howarth C."/>
            <person name="Jen D."/>
            <person name="Larson L."/>
            <person name="Lewis B."/>
            <person name="Mehta T."/>
            <person name="Park D."/>
            <person name="Pearson M."/>
            <person name="Roberts A."/>
            <person name="Saif S."/>
            <person name="Shenoy N."/>
            <person name="Sisk P."/>
            <person name="Stolte C."/>
            <person name="Sykes S."/>
            <person name="Walk T."/>
            <person name="White J."/>
            <person name="Yandava C."/>
            <person name="Burger G."/>
            <person name="Gray M.W."/>
            <person name="Holland P.W.H."/>
            <person name="King N."/>
            <person name="Lang F.B.F."/>
            <person name="Roger A.J."/>
            <person name="Ruiz-Trillo I."/>
            <person name="Lander E."/>
            <person name="Nusbaum C."/>
        </authorList>
    </citation>
    <scope>NUCLEOTIDE SEQUENCE [LARGE SCALE GENOMIC DNA]</scope>
    <source>
        <strain evidence="3">ATCC 38327</strain>
    </source>
</reference>
<evidence type="ECO:0000256" key="1">
    <source>
        <dbReference type="SAM" id="MobiDB-lite"/>
    </source>
</evidence>
<dbReference type="PANTHER" id="PTHR48125:SF10">
    <property type="entry name" value="OS12G0136300 PROTEIN"/>
    <property type="match status" value="1"/>
</dbReference>
<proteinExistence type="predicted"/>
<name>A0A0L0SZV1_ALLM3</name>
<dbReference type="Gene3D" id="3.30.160.20">
    <property type="match status" value="1"/>
</dbReference>
<keyword evidence="3" id="KW-1185">Reference proteome</keyword>
<dbReference type="VEuPathDB" id="FungiDB:AMAG_13195"/>
<reference evidence="2 3" key="1">
    <citation type="submission" date="2009-11" db="EMBL/GenBank/DDBJ databases">
        <title>Annotation of Allomyces macrogynus ATCC 38327.</title>
        <authorList>
            <consortium name="The Broad Institute Genome Sequencing Platform"/>
            <person name="Russ C."/>
            <person name="Cuomo C."/>
            <person name="Burger G."/>
            <person name="Gray M.W."/>
            <person name="Holland P.W.H."/>
            <person name="King N."/>
            <person name="Lang F.B.F."/>
            <person name="Roger A.J."/>
            <person name="Ruiz-Trillo I."/>
            <person name="Young S.K."/>
            <person name="Zeng Q."/>
            <person name="Gargeya S."/>
            <person name="Fitzgerald M."/>
            <person name="Haas B."/>
            <person name="Abouelleil A."/>
            <person name="Alvarado L."/>
            <person name="Arachchi H.M."/>
            <person name="Berlin A."/>
            <person name="Chapman S.B."/>
            <person name="Gearin G."/>
            <person name="Goldberg J."/>
            <person name="Griggs A."/>
            <person name="Gujja S."/>
            <person name="Hansen M."/>
            <person name="Heiman D."/>
            <person name="Howarth C."/>
            <person name="Larimer J."/>
            <person name="Lui A."/>
            <person name="MacDonald P.J.P."/>
            <person name="McCowen C."/>
            <person name="Montmayeur A."/>
            <person name="Murphy C."/>
            <person name="Neiman D."/>
            <person name="Pearson M."/>
            <person name="Priest M."/>
            <person name="Roberts A."/>
            <person name="Saif S."/>
            <person name="Shea T."/>
            <person name="Sisk P."/>
            <person name="Stolte C."/>
            <person name="Sykes S."/>
            <person name="Wortman J."/>
            <person name="Nusbaum C."/>
            <person name="Birren B."/>
        </authorList>
    </citation>
    <scope>NUCLEOTIDE SEQUENCE [LARGE SCALE GENOMIC DNA]</scope>
    <source>
        <strain evidence="2 3">ATCC 38327</strain>
    </source>
</reference>